<name>A0AAJ5WSE2_9BACT</name>
<proteinExistence type="predicted"/>
<evidence type="ECO:0000256" key="1">
    <source>
        <dbReference type="SAM" id="SignalP"/>
    </source>
</evidence>
<evidence type="ECO:0000313" key="3">
    <source>
        <dbReference type="Proteomes" id="UP001220610"/>
    </source>
</evidence>
<accession>A0AAJ5WSE2</accession>
<dbReference type="PROSITE" id="PS51257">
    <property type="entry name" value="PROKAR_LIPOPROTEIN"/>
    <property type="match status" value="1"/>
</dbReference>
<dbReference type="Proteomes" id="UP001220610">
    <property type="component" value="Chromosome"/>
</dbReference>
<evidence type="ECO:0000313" key="2">
    <source>
        <dbReference type="EMBL" id="WEK34832.1"/>
    </source>
</evidence>
<protein>
    <recommendedName>
        <fullName evidence="4">Lipoprotein</fullName>
    </recommendedName>
</protein>
<dbReference type="Gene3D" id="2.40.128.510">
    <property type="entry name" value="Protein of unknown function DUF4738"/>
    <property type="match status" value="1"/>
</dbReference>
<organism evidence="2 3">
    <name type="scientific">Candidatus Pseudobacter hemicellulosilyticus</name>
    <dbReference type="NCBI Taxonomy" id="3121375"/>
    <lineage>
        <taxon>Bacteria</taxon>
        <taxon>Pseudomonadati</taxon>
        <taxon>Bacteroidota</taxon>
        <taxon>Chitinophagia</taxon>
        <taxon>Chitinophagales</taxon>
        <taxon>Chitinophagaceae</taxon>
        <taxon>Pseudobacter</taxon>
    </lineage>
</organism>
<sequence length="205" mass="23336">MKPFAITLTVCCWLLFACKPAAPPAAAPGTDSLAISKDSLQETDENENEDLADFEKEEFEAGMQALLKSYDTPIQIDTSLVLDEDSVRLRLKYFCLKDSAIRIPKSFFERFLTKDFITHNFACSVHLENKGQVMLDTTITADYFRQYFDKDFRAFAVLSDPWLAVVPEEHLLKIEMVMIVPLTEIVIFIVIKVNKDGKIEVVVKE</sequence>
<reference evidence="2" key="1">
    <citation type="submission" date="2023-03" db="EMBL/GenBank/DDBJ databases">
        <title>Andean soil-derived lignocellulolytic bacterial consortium as a source of novel taxa and putative plastic-active enzymes.</title>
        <authorList>
            <person name="Diaz-Garcia L."/>
            <person name="Chuvochina M."/>
            <person name="Feuerriegel G."/>
            <person name="Bunk B."/>
            <person name="Sproer C."/>
            <person name="Streit W.R."/>
            <person name="Rodriguez L.M."/>
            <person name="Overmann J."/>
            <person name="Jimenez D.J."/>
        </authorList>
    </citation>
    <scope>NUCLEOTIDE SEQUENCE</scope>
    <source>
        <strain evidence="2">MAG 7</strain>
    </source>
</reference>
<evidence type="ECO:0008006" key="4">
    <source>
        <dbReference type="Google" id="ProtNLM"/>
    </source>
</evidence>
<gene>
    <name evidence="2" type="ORF">P0Y53_20280</name>
</gene>
<dbReference type="EMBL" id="CP119311">
    <property type="protein sequence ID" value="WEK34832.1"/>
    <property type="molecule type" value="Genomic_DNA"/>
</dbReference>
<dbReference type="AlphaFoldDB" id="A0AAJ5WSE2"/>
<keyword evidence="1" id="KW-0732">Signal</keyword>
<feature type="chain" id="PRO_5042501220" description="Lipoprotein" evidence="1">
    <location>
        <begin position="28"/>
        <end position="205"/>
    </location>
</feature>
<feature type="signal peptide" evidence="1">
    <location>
        <begin position="1"/>
        <end position="27"/>
    </location>
</feature>